<dbReference type="Proteomes" id="UP001329915">
    <property type="component" value="Chromosome"/>
</dbReference>
<dbReference type="PANTHER" id="PTHR43854:SF1">
    <property type="entry name" value="INDOLEPYRUVATE OXIDOREDUCTASE SUBUNIT IORB"/>
    <property type="match status" value="1"/>
</dbReference>
<dbReference type="Pfam" id="PF01558">
    <property type="entry name" value="POR"/>
    <property type="match status" value="1"/>
</dbReference>
<evidence type="ECO:0000256" key="1">
    <source>
        <dbReference type="ARBA" id="ARBA00023002"/>
    </source>
</evidence>
<name>A0AAU0UNK4_9FIRM</name>
<dbReference type="AlphaFoldDB" id="A0AAU0UNK4"/>
<reference evidence="3 4" key="1">
    <citation type="submission" date="2023-04" db="EMBL/GenBank/DDBJ databases">
        <authorList>
            <person name="Hsu D."/>
        </authorList>
    </citation>
    <scope>NUCLEOTIDE SEQUENCE [LARGE SCALE GENOMIC DNA]</scope>
    <source>
        <strain evidence="3 4">MK1</strain>
    </source>
</reference>
<dbReference type="InterPro" id="IPR019752">
    <property type="entry name" value="Pyrv/ketoisovalerate_OxRed_cat"/>
</dbReference>
<dbReference type="PROSITE" id="PS51257">
    <property type="entry name" value="PROKAR_LIPOPROTEIN"/>
    <property type="match status" value="1"/>
</dbReference>
<dbReference type="InterPro" id="IPR052198">
    <property type="entry name" value="IorB_Oxidoreductase"/>
</dbReference>
<dbReference type="EMBL" id="CP121694">
    <property type="protein sequence ID" value="WRO21409.1"/>
    <property type="molecule type" value="Genomic_DNA"/>
</dbReference>
<dbReference type="InterPro" id="IPR002869">
    <property type="entry name" value="Pyrv_flavodox_OxRed_cen"/>
</dbReference>
<evidence type="ECO:0000259" key="2">
    <source>
        <dbReference type="Pfam" id="PF01558"/>
    </source>
</evidence>
<dbReference type="PANTHER" id="PTHR43854">
    <property type="entry name" value="INDOLEPYRUVATE OXIDOREDUCTASE SUBUNIT IORB"/>
    <property type="match status" value="1"/>
</dbReference>
<dbReference type="RefSeq" id="WP_366924253.1">
    <property type="nucleotide sequence ID" value="NZ_CP121694.1"/>
</dbReference>
<evidence type="ECO:0000313" key="4">
    <source>
        <dbReference type="Proteomes" id="UP001329915"/>
    </source>
</evidence>
<keyword evidence="4" id="KW-1185">Reference proteome</keyword>
<keyword evidence="1" id="KW-0560">Oxidoreductase</keyword>
<evidence type="ECO:0000313" key="3">
    <source>
        <dbReference type="EMBL" id="WRO21409.1"/>
    </source>
</evidence>
<feature type="domain" description="Pyruvate/ketoisovalerate oxidoreductase catalytic" evidence="2">
    <location>
        <begin position="14"/>
        <end position="196"/>
    </location>
</feature>
<organism evidence="3 4">
    <name type="scientific">Metallumcola ferriviriculae</name>
    <dbReference type="NCBI Taxonomy" id="3039180"/>
    <lineage>
        <taxon>Bacteria</taxon>
        <taxon>Bacillati</taxon>
        <taxon>Bacillota</taxon>
        <taxon>Clostridia</taxon>
        <taxon>Neomoorellales</taxon>
        <taxon>Desulfitibacteraceae</taxon>
        <taxon>Metallumcola</taxon>
    </lineage>
</organism>
<proteinExistence type="predicted"/>
<dbReference type="Gene3D" id="3.40.920.10">
    <property type="entry name" value="Pyruvate-ferredoxin oxidoreductase, PFOR, domain III"/>
    <property type="match status" value="1"/>
</dbReference>
<protein>
    <submittedName>
        <fullName evidence="3">Indolepyruvate oxidoreductase subunit beta</fullName>
    </submittedName>
</protein>
<dbReference type="SUPFAM" id="SSF53323">
    <property type="entry name" value="Pyruvate-ferredoxin oxidoreductase, PFOR, domain III"/>
    <property type="match status" value="1"/>
</dbReference>
<sequence length="204" mass="21108">MSTRECNIIVTGVGGQGNVLASQIIATAAVGSGCQVAVGETYGASQRGGSVMSHIRVSSDTNKGPLIPKGQADVVLSFEPVEALRVLQTYGQDSTTVITNLRPNYPLSVLVEEQVYPEVEDVLTAIDSMSSQLVTVEATQLALDAGSAVAANMVMTGAFAGCGILDIPESTYLEVIRGLFSGEALVLNERAFTLGIGVAAVNSK</sequence>
<gene>
    <name evidence="3" type="ORF">MFMK1_001217</name>
</gene>
<dbReference type="GO" id="GO:0016903">
    <property type="term" value="F:oxidoreductase activity, acting on the aldehyde or oxo group of donors"/>
    <property type="evidence" value="ECO:0007669"/>
    <property type="project" value="InterPro"/>
</dbReference>
<accession>A0AAU0UNK4</accession>
<dbReference type="KEGG" id="dbc:MFMK1_001217"/>